<organism evidence="1 2">
    <name type="scientific">Trichoderma longibrachiatum ATCC 18648</name>
    <dbReference type="NCBI Taxonomy" id="983965"/>
    <lineage>
        <taxon>Eukaryota</taxon>
        <taxon>Fungi</taxon>
        <taxon>Dikarya</taxon>
        <taxon>Ascomycota</taxon>
        <taxon>Pezizomycotina</taxon>
        <taxon>Sordariomycetes</taxon>
        <taxon>Hypocreomycetidae</taxon>
        <taxon>Hypocreales</taxon>
        <taxon>Hypocreaceae</taxon>
        <taxon>Trichoderma</taxon>
    </lineage>
</organism>
<gene>
    <name evidence="1" type="ORF">M440DRAFT_203256</name>
</gene>
<accession>A0A2T4CGS8</accession>
<dbReference type="AlphaFoldDB" id="A0A2T4CGS8"/>
<evidence type="ECO:0000313" key="2">
    <source>
        <dbReference type="Proteomes" id="UP000240760"/>
    </source>
</evidence>
<reference evidence="1 2" key="1">
    <citation type="submission" date="2016-07" db="EMBL/GenBank/DDBJ databases">
        <title>Multiple horizontal gene transfer events from other fungi enriched the ability of initially mycotrophic Trichoderma (Ascomycota) to feed on dead plant biomass.</title>
        <authorList>
            <consortium name="DOE Joint Genome Institute"/>
            <person name="Aerts A."/>
            <person name="Atanasova L."/>
            <person name="Chenthamara K."/>
            <person name="Zhang J."/>
            <person name="Grujic M."/>
            <person name="Henrissat B."/>
            <person name="Kuo A."/>
            <person name="Salamov A."/>
            <person name="Lipzen A."/>
            <person name="Labutti K."/>
            <person name="Barry K."/>
            <person name="Miao Y."/>
            <person name="Rahimi M.J."/>
            <person name="Shen Q."/>
            <person name="Grigoriev I.V."/>
            <person name="Kubicek C.P."/>
            <person name="Druzhinina I.S."/>
        </authorList>
    </citation>
    <scope>NUCLEOTIDE SEQUENCE [LARGE SCALE GENOMIC DNA]</scope>
    <source>
        <strain evidence="1 2">ATCC 18648</strain>
    </source>
</reference>
<keyword evidence="2" id="KW-1185">Reference proteome</keyword>
<dbReference type="Proteomes" id="UP000240760">
    <property type="component" value="Unassembled WGS sequence"/>
</dbReference>
<evidence type="ECO:0000313" key="1">
    <source>
        <dbReference type="EMBL" id="PTB80756.1"/>
    </source>
</evidence>
<proteinExistence type="predicted"/>
<name>A0A2T4CGS8_TRILO</name>
<sequence length="220" mass="24688">MTFVQFERKQQEVRQYMSLLIANPSLNKRRSLAVDPCSGCPSAGEMRSSKACGWLSYYGNGSGMLSPAVIEWNNREKHPRLLLAVRARLRPISTSRIRTASTCTRQTASICISCSLSPYCSCARTRGPTRSWRRVGPAFILSPSSTEQQQDYGVLQWVWRMPNGLAAFASPHLELRDGAGEMLRLDPGFLPRFRLAVGGRSCMPWRQSACFLRTRTCLCC</sequence>
<dbReference type="EMBL" id="KZ679127">
    <property type="protein sequence ID" value="PTB80756.1"/>
    <property type="molecule type" value="Genomic_DNA"/>
</dbReference>
<dbReference type="OrthoDB" id="10555307at2759"/>
<protein>
    <submittedName>
        <fullName evidence="1">Uncharacterized protein</fullName>
    </submittedName>
</protein>